<dbReference type="GO" id="GO:0005524">
    <property type="term" value="F:ATP binding"/>
    <property type="evidence" value="ECO:0007669"/>
    <property type="project" value="UniProtKB-KW"/>
</dbReference>
<dbReference type="GO" id="GO:0046656">
    <property type="term" value="P:folic acid biosynthetic process"/>
    <property type="evidence" value="ECO:0007669"/>
    <property type="project" value="UniProtKB-KW"/>
</dbReference>
<dbReference type="AlphaFoldDB" id="A0A9E7A5I9"/>
<dbReference type="RefSeq" id="WP_244377928.1">
    <property type="nucleotide sequence ID" value="NZ_CP083239.1"/>
</dbReference>
<sequence length="183" mass="19817">MPAKPTPDFFVRRPRKVEKAVAYLCLGSNLGDRAGTMAKAVGLIARAGLKIIARSSLYETPPWGPVPQGPYLNMVVAVETELSARELLNLLLGVEHAFGRDRTREVRFGPRKIDIDILLYGDEVIAEPDLEIPHPRMMERAFALIPLSELAPELKVGGASVAAALAGLDRSGIVKVEPQPASD</sequence>
<evidence type="ECO:0000313" key="14">
    <source>
        <dbReference type="EMBL" id="UOK71089.1"/>
    </source>
</evidence>
<evidence type="ECO:0000256" key="3">
    <source>
        <dbReference type="ARBA" id="ARBA00013253"/>
    </source>
</evidence>
<dbReference type="PANTHER" id="PTHR43071">
    <property type="entry name" value="2-AMINO-4-HYDROXY-6-HYDROXYMETHYLDIHYDROPTERIDINE PYROPHOSPHOKINASE"/>
    <property type="match status" value="1"/>
</dbReference>
<organism evidence="14 15">
    <name type="scientific">Ancylobacter polymorphus</name>
    <dbReference type="NCBI Taxonomy" id="223390"/>
    <lineage>
        <taxon>Bacteria</taxon>
        <taxon>Pseudomonadati</taxon>
        <taxon>Pseudomonadota</taxon>
        <taxon>Alphaproteobacteria</taxon>
        <taxon>Hyphomicrobiales</taxon>
        <taxon>Xanthobacteraceae</taxon>
        <taxon>Ancylobacter</taxon>
    </lineage>
</organism>
<dbReference type="InterPro" id="IPR000550">
    <property type="entry name" value="Hppk"/>
</dbReference>
<reference evidence="14" key="1">
    <citation type="submission" date="2021-09" db="EMBL/GenBank/DDBJ databases">
        <title>Network and meta-omics reveal the key degrader and cooperation patterns in an efficient 1,4-dioxane-degrading microbial community.</title>
        <authorList>
            <person name="Dai C."/>
        </authorList>
    </citation>
    <scope>NUCLEOTIDE SEQUENCE</scope>
    <source>
        <strain evidence="14">ZM13</strain>
    </source>
</reference>
<dbReference type="CDD" id="cd00483">
    <property type="entry name" value="HPPK"/>
    <property type="match status" value="1"/>
</dbReference>
<evidence type="ECO:0000256" key="1">
    <source>
        <dbReference type="ARBA" id="ARBA00005051"/>
    </source>
</evidence>
<keyword evidence="9" id="KW-0289">Folate biosynthesis</keyword>
<dbReference type="Proteomes" id="UP000831684">
    <property type="component" value="Chromosome"/>
</dbReference>
<keyword evidence="5 14" id="KW-0808">Transferase</keyword>
<accession>A0A9E7A5I9</accession>
<evidence type="ECO:0000256" key="8">
    <source>
        <dbReference type="ARBA" id="ARBA00022840"/>
    </source>
</evidence>
<evidence type="ECO:0000256" key="12">
    <source>
        <dbReference type="ARBA" id="ARBA00033413"/>
    </source>
</evidence>
<dbReference type="Gene3D" id="3.30.70.560">
    <property type="entry name" value="7,8-Dihydro-6-hydroxymethylpterin-pyrophosphokinase HPPK"/>
    <property type="match status" value="1"/>
</dbReference>
<evidence type="ECO:0000256" key="10">
    <source>
        <dbReference type="ARBA" id="ARBA00029409"/>
    </source>
</evidence>
<comment type="function">
    <text evidence="10">Catalyzes the transfer of pyrophosphate from adenosine triphosphate (ATP) to 6-hydroxymethyl-7,8-dihydropterin, an enzymatic step in folate biosynthesis pathway.</text>
</comment>
<keyword evidence="6" id="KW-0547">Nucleotide-binding</keyword>
<protein>
    <recommendedName>
        <fullName evidence="4">2-amino-4-hydroxy-6-hydroxymethyldihydropteridine pyrophosphokinase</fullName>
        <ecNumber evidence="3">2.7.6.3</ecNumber>
    </recommendedName>
    <alternativeName>
        <fullName evidence="11">6-hydroxymethyl-7,8-dihydropterin pyrophosphokinase</fullName>
    </alternativeName>
    <alternativeName>
        <fullName evidence="12">7,8-dihydro-6-hydroxymethylpterin-pyrophosphokinase</fullName>
    </alternativeName>
</protein>
<evidence type="ECO:0000259" key="13">
    <source>
        <dbReference type="PROSITE" id="PS00794"/>
    </source>
</evidence>
<dbReference type="InterPro" id="IPR035907">
    <property type="entry name" value="Hppk_sf"/>
</dbReference>
<evidence type="ECO:0000256" key="11">
    <source>
        <dbReference type="ARBA" id="ARBA00029766"/>
    </source>
</evidence>
<dbReference type="Pfam" id="PF01288">
    <property type="entry name" value="HPPK"/>
    <property type="match status" value="1"/>
</dbReference>
<evidence type="ECO:0000256" key="6">
    <source>
        <dbReference type="ARBA" id="ARBA00022741"/>
    </source>
</evidence>
<evidence type="ECO:0000256" key="2">
    <source>
        <dbReference type="ARBA" id="ARBA00005810"/>
    </source>
</evidence>
<comment type="pathway">
    <text evidence="1">Cofactor biosynthesis; tetrahydrofolate biosynthesis; 2-amino-4-hydroxy-6-hydroxymethyl-7,8-dihydropteridine diphosphate from 7,8-dihydroneopterin triphosphate: step 4/4.</text>
</comment>
<evidence type="ECO:0000256" key="4">
    <source>
        <dbReference type="ARBA" id="ARBA00016218"/>
    </source>
</evidence>
<dbReference type="KEGG" id="apol:K9D25_20700"/>
<dbReference type="GO" id="GO:0016301">
    <property type="term" value="F:kinase activity"/>
    <property type="evidence" value="ECO:0007669"/>
    <property type="project" value="UniProtKB-KW"/>
</dbReference>
<dbReference type="EMBL" id="CP083239">
    <property type="protein sequence ID" value="UOK71089.1"/>
    <property type="molecule type" value="Genomic_DNA"/>
</dbReference>
<gene>
    <name evidence="14" type="primary">folK</name>
    <name evidence="14" type="ORF">K9D25_20700</name>
</gene>
<evidence type="ECO:0000256" key="5">
    <source>
        <dbReference type="ARBA" id="ARBA00022679"/>
    </source>
</evidence>
<dbReference type="NCBIfam" id="TIGR01498">
    <property type="entry name" value="folK"/>
    <property type="match status" value="1"/>
</dbReference>
<dbReference type="GO" id="GO:0003848">
    <property type="term" value="F:2-amino-4-hydroxy-6-hydroxymethyldihydropteridine diphosphokinase activity"/>
    <property type="evidence" value="ECO:0007669"/>
    <property type="project" value="UniProtKB-EC"/>
</dbReference>
<comment type="similarity">
    <text evidence="2">Belongs to the HPPK family.</text>
</comment>
<dbReference type="EC" id="2.7.6.3" evidence="3"/>
<feature type="domain" description="7,8-dihydro-6-hydroxymethylpterin-pyrophosphokinase" evidence="13">
    <location>
        <begin position="107"/>
        <end position="118"/>
    </location>
</feature>
<dbReference type="SUPFAM" id="SSF55083">
    <property type="entry name" value="6-hydroxymethyl-7,8-dihydropterin pyrophosphokinase, HPPK"/>
    <property type="match status" value="1"/>
</dbReference>
<keyword evidence="7" id="KW-0418">Kinase</keyword>
<dbReference type="PROSITE" id="PS00794">
    <property type="entry name" value="HPPK"/>
    <property type="match status" value="1"/>
</dbReference>
<proteinExistence type="inferred from homology"/>
<dbReference type="PANTHER" id="PTHR43071:SF1">
    <property type="entry name" value="2-AMINO-4-HYDROXY-6-HYDROXYMETHYLDIHYDROPTERIDINE PYROPHOSPHOKINASE"/>
    <property type="match status" value="1"/>
</dbReference>
<evidence type="ECO:0000256" key="7">
    <source>
        <dbReference type="ARBA" id="ARBA00022777"/>
    </source>
</evidence>
<evidence type="ECO:0000313" key="15">
    <source>
        <dbReference type="Proteomes" id="UP000831684"/>
    </source>
</evidence>
<evidence type="ECO:0000256" key="9">
    <source>
        <dbReference type="ARBA" id="ARBA00022909"/>
    </source>
</evidence>
<name>A0A9E7A5I9_9HYPH</name>
<keyword evidence="8" id="KW-0067">ATP-binding</keyword>